<feature type="transmembrane region" description="Helical" evidence="6">
    <location>
        <begin position="162"/>
        <end position="180"/>
    </location>
</feature>
<name>A0ABR7I1X2_9FIRM</name>
<feature type="transmembrane region" description="Helical" evidence="6">
    <location>
        <begin position="216"/>
        <end position="237"/>
    </location>
</feature>
<dbReference type="CDD" id="cd06581">
    <property type="entry name" value="TM_PBP1_LivM_like"/>
    <property type="match status" value="1"/>
</dbReference>
<feature type="transmembrane region" description="Helical" evidence="6">
    <location>
        <begin position="82"/>
        <end position="104"/>
    </location>
</feature>
<evidence type="ECO:0000256" key="2">
    <source>
        <dbReference type="ARBA" id="ARBA00022475"/>
    </source>
</evidence>
<reference evidence="7 8" key="1">
    <citation type="submission" date="2020-08" db="EMBL/GenBank/DDBJ databases">
        <title>Genome public.</title>
        <authorList>
            <person name="Liu C."/>
            <person name="Sun Q."/>
        </authorList>
    </citation>
    <scope>NUCLEOTIDE SEQUENCE [LARGE SCALE GENOMIC DNA]</scope>
    <source>
        <strain evidence="7 8">27-44</strain>
    </source>
</reference>
<feature type="transmembrane region" description="Helical" evidence="6">
    <location>
        <begin position="58"/>
        <end position="76"/>
    </location>
</feature>
<evidence type="ECO:0000313" key="7">
    <source>
        <dbReference type="EMBL" id="MBC5740508.1"/>
    </source>
</evidence>
<organism evidence="7 8">
    <name type="scientific">Blautia intestinalis</name>
    <dbReference type="NCBI Taxonomy" id="2763028"/>
    <lineage>
        <taxon>Bacteria</taxon>
        <taxon>Bacillati</taxon>
        <taxon>Bacillota</taxon>
        <taxon>Clostridia</taxon>
        <taxon>Lachnospirales</taxon>
        <taxon>Lachnospiraceae</taxon>
        <taxon>Blautia</taxon>
    </lineage>
</organism>
<evidence type="ECO:0000256" key="1">
    <source>
        <dbReference type="ARBA" id="ARBA00004651"/>
    </source>
</evidence>
<keyword evidence="5 6" id="KW-0472">Membrane</keyword>
<dbReference type="RefSeq" id="WP_015543338.1">
    <property type="nucleotide sequence ID" value="NZ_JACOQE010000004.1"/>
</dbReference>
<dbReference type="Proteomes" id="UP000633936">
    <property type="component" value="Unassembled WGS sequence"/>
</dbReference>
<dbReference type="InterPro" id="IPR043428">
    <property type="entry name" value="LivM-like"/>
</dbReference>
<keyword evidence="4 6" id="KW-1133">Transmembrane helix</keyword>
<sequence>MKNILSKKYIPAYVLLVIFLLIPAVTTGNYIISNLVNCMFFAAMAGCWNIIGGYGGQVSWCHASFVAVGAYANFILNTEFGWSPFLTIPVGMVIAAIIATIVGYSTFRLHGPYFSIATIACGEAIRVLIQHFDKVTKGAAGMYVTYRQHDFWLLTFENDIPFYYIALVLVLLMVLVTYLFTKSKTGYYLSAIKGDETAAESLGIETFKIKLKAFQLSAMMAAVVGCFYASFLTYIAPTSTASFDLSMKIGVVAIVGGVASLWGSVIGGFVVVLLIEATSVLFGSAGGSQMVYGILLMLVIIFKPEGIIGFFQKDNTVNKRSVFRFSRKKEGA</sequence>
<keyword evidence="3 6" id="KW-0812">Transmembrane</keyword>
<dbReference type="InterPro" id="IPR001851">
    <property type="entry name" value="ABC_transp_permease"/>
</dbReference>
<feature type="transmembrane region" description="Helical" evidence="6">
    <location>
        <begin position="9"/>
        <end position="25"/>
    </location>
</feature>
<dbReference type="PANTHER" id="PTHR30482:SF10">
    <property type="entry name" value="HIGH-AFFINITY BRANCHED-CHAIN AMINO ACID TRANSPORT PROTEIN BRAE"/>
    <property type="match status" value="1"/>
</dbReference>
<evidence type="ECO:0000256" key="4">
    <source>
        <dbReference type="ARBA" id="ARBA00022989"/>
    </source>
</evidence>
<evidence type="ECO:0000313" key="8">
    <source>
        <dbReference type="Proteomes" id="UP000633936"/>
    </source>
</evidence>
<comment type="caution">
    <text evidence="7">The sequence shown here is derived from an EMBL/GenBank/DDBJ whole genome shotgun (WGS) entry which is preliminary data.</text>
</comment>
<keyword evidence="2" id="KW-1003">Cell membrane</keyword>
<dbReference type="EMBL" id="JACOQE010000004">
    <property type="protein sequence ID" value="MBC5740508.1"/>
    <property type="molecule type" value="Genomic_DNA"/>
</dbReference>
<proteinExistence type="predicted"/>
<accession>A0ABR7I1X2</accession>
<protein>
    <submittedName>
        <fullName evidence="7">Branched-chain amino acid ABC transporter permease</fullName>
    </submittedName>
</protein>
<evidence type="ECO:0000256" key="6">
    <source>
        <dbReference type="SAM" id="Phobius"/>
    </source>
</evidence>
<dbReference type="Pfam" id="PF02653">
    <property type="entry name" value="BPD_transp_2"/>
    <property type="match status" value="1"/>
</dbReference>
<evidence type="ECO:0000256" key="5">
    <source>
        <dbReference type="ARBA" id="ARBA00023136"/>
    </source>
</evidence>
<evidence type="ECO:0000256" key="3">
    <source>
        <dbReference type="ARBA" id="ARBA00022692"/>
    </source>
</evidence>
<gene>
    <name evidence="7" type="ORF">H8Z79_08545</name>
</gene>
<dbReference type="PANTHER" id="PTHR30482">
    <property type="entry name" value="HIGH-AFFINITY BRANCHED-CHAIN AMINO ACID TRANSPORT SYSTEM PERMEASE"/>
    <property type="match status" value="1"/>
</dbReference>
<keyword evidence="8" id="KW-1185">Reference proteome</keyword>
<comment type="subcellular location">
    <subcellularLocation>
        <location evidence="1">Cell membrane</location>
        <topology evidence="1">Multi-pass membrane protein</topology>
    </subcellularLocation>
</comment>
<feature type="transmembrane region" description="Helical" evidence="6">
    <location>
        <begin position="249"/>
        <end position="275"/>
    </location>
</feature>
<feature type="transmembrane region" description="Helical" evidence="6">
    <location>
        <begin position="281"/>
        <end position="302"/>
    </location>
</feature>